<keyword evidence="2" id="KW-1185">Reference proteome</keyword>
<dbReference type="AlphaFoldDB" id="A0A392SPB7"/>
<protein>
    <submittedName>
        <fullName evidence="1">Poly(A)-specific ribonuclease PARN-like</fullName>
    </submittedName>
</protein>
<evidence type="ECO:0000313" key="1">
    <source>
        <dbReference type="EMBL" id="MCI50257.1"/>
    </source>
</evidence>
<sequence length="62" mass="6983">MLKSALHASHDIFSGEFDVRFVDKSCAIVVFWQPRLSKDFLNIMNSEEVVGGLKELVSDGLR</sequence>
<comment type="caution">
    <text evidence="1">The sequence shown here is derived from an EMBL/GenBank/DDBJ whole genome shotgun (WGS) entry which is preliminary data.</text>
</comment>
<reference evidence="1 2" key="1">
    <citation type="journal article" date="2018" name="Front. Plant Sci.">
        <title>Red Clover (Trifolium pratense) and Zigzag Clover (T. medium) - A Picture of Genomic Similarities and Differences.</title>
        <authorList>
            <person name="Dluhosova J."/>
            <person name="Istvanek J."/>
            <person name="Nedelnik J."/>
            <person name="Repkova J."/>
        </authorList>
    </citation>
    <scope>NUCLEOTIDE SEQUENCE [LARGE SCALE GENOMIC DNA]</scope>
    <source>
        <strain evidence="2">cv. 10/8</strain>
        <tissue evidence="1">Leaf</tissue>
    </source>
</reference>
<organism evidence="1 2">
    <name type="scientific">Trifolium medium</name>
    <dbReference type="NCBI Taxonomy" id="97028"/>
    <lineage>
        <taxon>Eukaryota</taxon>
        <taxon>Viridiplantae</taxon>
        <taxon>Streptophyta</taxon>
        <taxon>Embryophyta</taxon>
        <taxon>Tracheophyta</taxon>
        <taxon>Spermatophyta</taxon>
        <taxon>Magnoliopsida</taxon>
        <taxon>eudicotyledons</taxon>
        <taxon>Gunneridae</taxon>
        <taxon>Pentapetalae</taxon>
        <taxon>rosids</taxon>
        <taxon>fabids</taxon>
        <taxon>Fabales</taxon>
        <taxon>Fabaceae</taxon>
        <taxon>Papilionoideae</taxon>
        <taxon>50 kb inversion clade</taxon>
        <taxon>NPAAA clade</taxon>
        <taxon>Hologalegina</taxon>
        <taxon>IRL clade</taxon>
        <taxon>Trifolieae</taxon>
        <taxon>Trifolium</taxon>
    </lineage>
</organism>
<proteinExistence type="predicted"/>
<feature type="non-terminal residue" evidence="1">
    <location>
        <position position="62"/>
    </location>
</feature>
<evidence type="ECO:0000313" key="2">
    <source>
        <dbReference type="Proteomes" id="UP000265520"/>
    </source>
</evidence>
<name>A0A392SPB7_9FABA</name>
<dbReference type="EMBL" id="LXQA010413784">
    <property type="protein sequence ID" value="MCI50257.1"/>
    <property type="molecule type" value="Genomic_DNA"/>
</dbReference>
<accession>A0A392SPB7</accession>
<dbReference type="Proteomes" id="UP000265520">
    <property type="component" value="Unassembled WGS sequence"/>
</dbReference>